<evidence type="ECO:0000313" key="2">
    <source>
        <dbReference type="Proteomes" id="UP000075473"/>
    </source>
</evidence>
<sequence>GSSGDGARIEAAGENSIVSCSGKFAKVKLGKGGAACLSWHDGRRARFVAIYEGEDGIKADAWYTLNDKGVASEVEAA</sequence>
<evidence type="ECO:0000313" key="1">
    <source>
        <dbReference type="EMBL" id="KXV01459.1"/>
    </source>
</evidence>
<dbReference type="Proteomes" id="UP000075473">
    <property type="component" value="Unassembled WGS sequence"/>
</dbReference>
<feature type="non-terminal residue" evidence="1">
    <location>
        <position position="1"/>
    </location>
</feature>
<comment type="caution">
    <text evidence="1">The sequence shown here is derived from an EMBL/GenBank/DDBJ whole genome shotgun (WGS) entry which is preliminary data.</text>
</comment>
<proteinExistence type="predicted"/>
<accession>A0A149QVW5</accession>
<reference evidence="1 2" key="1">
    <citation type="submission" date="2015-06" db="EMBL/GenBank/DDBJ databases">
        <title>Improved classification and identification of acetic acid bacteria using matrix-assisted laser desorption/ionization time-of-flight mass spectrometry; Gluconobacter nephelii and Gluconobacter uchimurae are later heterotypic synonyms of Gluconobacter japonicus and Gluconobacter oxydans, respectively.</title>
        <authorList>
            <person name="Li L."/>
            <person name="Cleenwerck I."/>
            <person name="De Vuyst L."/>
            <person name="Vandamme P."/>
        </authorList>
    </citation>
    <scope>NUCLEOTIDE SEQUENCE [LARGE SCALE GENOMIC DNA]</scope>
    <source>
        <strain evidence="1 2">LMG 1625</strain>
    </source>
</reference>
<dbReference type="AlphaFoldDB" id="A0A149QVW5"/>
<name>A0A149QVW5_9PROT</name>
<dbReference type="RefSeq" id="WP_209436632.1">
    <property type="nucleotide sequence ID" value="NZ_LHZA01000090.1"/>
</dbReference>
<dbReference type="PATRIC" id="fig|178900.5.peg.200"/>
<organism evidence="1 2">
    <name type="scientific">Acetobacter cerevisiae</name>
    <dbReference type="NCBI Taxonomy" id="178900"/>
    <lineage>
        <taxon>Bacteria</taxon>
        <taxon>Pseudomonadati</taxon>
        <taxon>Pseudomonadota</taxon>
        <taxon>Alphaproteobacteria</taxon>
        <taxon>Acetobacterales</taxon>
        <taxon>Acetobacteraceae</taxon>
        <taxon>Acetobacter</taxon>
    </lineage>
</organism>
<gene>
    <name evidence="1" type="ORF">AD928_01495</name>
</gene>
<protein>
    <submittedName>
        <fullName evidence="1">Uncharacterized protein</fullName>
    </submittedName>
</protein>
<dbReference type="EMBL" id="LHZA01000090">
    <property type="protein sequence ID" value="KXV01459.1"/>
    <property type="molecule type" value="Genomic_DNA"/>
</dbReference>